<reference evidence="6 7" key="1">
    <citation type="submission" date="2021-07" db="EMBL/GenBank/DDBJ databases">
        <authorList>
            <consortium name="Genoscope - CEA"/>
            <person name="William W."/>
        </authorList>
    </citation>
    <scope>NUCLEOTIDE SEQUENCE [LARGE SCALE GENOMIC DNA]</scope>
</reference>
<dbReference type="SUPFAM" id="SSF56300">
    <property type="entry name" value="Metallo-dependent phosphatases"/>
    <property type="match status" value="1"/>
</dbReference>
<keyword evidence="3" id="KW-0464">Manganese</keyword>
<dbReference type="InterPro" id="IPR006186">
    <property type="entry name" value="Ser/Thr-sp_prot-phosphatase"/>
</dbReference>
<proteinExistence type="inferred from homology"/>
<dbReference type="InterPro" id="IPR006566">
    <property type="entry name" value="FBD"/>
</dbReference>
<protein>
    <recommendedName>
        <fullName evidence="4">Serine/threonine-protein phosphatase</fullName>
        <ecNumber evidence="4">3.1.3.16</ecNumber>
    </recommendedName>
</protein>
<keyword evidence="2 4" id="KW-0378">Hydrolase</keyword>
<feature type="domain" description="Serine/threonine specific protein phosphatases" evidence="5">
    <location>
        <begin position="118"/>
        <end position="123"/>
    </location>
</feature>
<dbReference type="EMBL" id="LS974625">
    <property type="protein sequence ID" value="CAG7865901.1"/>
    <property type="molecule type" value="Genomic_DNA"/>
</dbReference>
<evidence type="ECO:0000256" key="4">
    <source>
        <dbReference type="RuleBase" id="RU004273"/>
    </source>
</evidence>
<dbReference type="CDD" id="cd07415">
    <property type="entry name" value="MPP_PP2A_PP4_PP6"/>
    <property type="match status" value="1"/>
</dbReference>
<dbReference type="EC" id="3.1.3.16" evidence="4"/>
<evidence type="ECO:0000256" key="3">
    <source>
        <dbReference type="ARBA" id="ARBA00023211"/>
    </source>
</evidence>
<dbReference type="Pfam" id="PF24758">
    <property type="entry name" value="LRR_At5g56370"/>
    <property type="match status" value="1"/>
</dbReference>
<comment type="similarity">
    <text evidence="4">Belongs to the PPP phosphatase family.</text>
</comment>
<dbReference type="GO" id="GO:0004722">
    <property type="term" value="F:protein serine/threonine phosphatase activity"/>
    <property type="evidence" value="ECO:0007669"/>
    <property type="project" value="UniProtKB-EC"/>
</dbReference>
<dbReference type="Pfam" id="PF08387">
    <property type="entry name" value="FBD"/>
    <property type="match status" value="1"/>
</dbReference>
<dbReference type="GO" id="GO:0046872">
    <property type="term" value="F:metal ion binding"/>
    <property type="evidence" value="ECO:0007669"/>
    <property type="project" value="UniProtKB-KW"/>
</dbReference>
<evidence type="ECO:0000259" key="5">
    <source>
        <dbReference type="PROSITE" id="PS00125"/>
    </source>
</evidence>
<dbReference type="AlphaFoldDB" id="A0A8D9CYS5"/>
<evidence type="ECO:0000256" key="1">
    <source>
        <dbReference type="ARBA" id="ARBA00022723"/>
    </source>
</evidence>
<dbReference type="Proteomes" id="UP000694005">
    <property type="component" value="Chromosome A09"/>
</dbReference>
<dbReference type="InterPro" id="IPR055411">
    <property type="entry name" value="LRR_FXL15/At3g58940/PEG3-like"/>
</dbReference>
<sequence length="617" mass="70292">MGANSIPTDATLDLDEQISQLMQCKPLSEQQVRALCEKAKEILMDESNVQPVKSPVTICGDIHGQFHDLAELFRIGGMCPDTNYLFMGDYVDRGYYSVETVTLLVGLKVRYPQRITILRGNHESRQITQVYGFYDECLRKYGNANVWKIFTDLFDYFPLTALVESEIFCLHGGLSPSIETLDNIRNFDRVQEVPHEGPMCDLLWSDPDDRCGWGISPRGAGYTFGQDISEQFNHSNSLKLIARAHQLVMDGFNWAHAPVLETLDLNLGSKCQAIDVGNWIETAVVCHRVQEIIAIIRPSNERGTMISLPSSMYTCETLETLELYDCFRLDVPFSVRLPSLKTLKLVDVDYADNKVSSLTRLLSGCPNLDFLLVHHDNLDVALMVPPSLGKLIMYNNGRNQKGSGFVIDAPSLVWLYVRDDVLYDFHQIEHMPNLEVAHVEMTFAVRNHKFLKAFTCARSLTLCLSFLEVLSPCGMIFHNLVDLTLNTCAQGWWDLVTRMLQDSPKLRSLKLTDEHQLEFTSIETPESWKRPSSVPECFLHSFEIFEWKGYKGRRGDLDMATYVITNATRLKKSKFSSQPHDDSEGDRIHRDLNSLQAASPHLMFLSQERNKRQRVET</sequence>
<evidence type="ECO:0000313" key="7">
    <source>
        <dbReference type="Proteomes" id="UP000694005"/>
    </source>
</evidence>
<dbReference type="InterPro" id="IPR029052">
    <property type="entry name" value="Metallo-depent_PP-like"/>
</dbReference>
<dbReference type="PRINTS" id="PR00114">
    <property type="entry name" value="STPHPHTASE"/>
</dbReference>
<dbReference type="Gene3D" id="3.60.21.10">
    <property type="match status" value="1"/>
</dbReference>
<comment type="catalytic activity">
    <reaction evidence="4">
        <text>O-phospho-L-threonyl-[protein] + H2O = L-threonyl-[protein] + phosphate</text>
        <dbReference type="Rhea" id="RHEA:47004"/>
        <dbReference type="Rhea" id="RHEA-COMP:11060"/>
        <dbReference type="Rhea" id="RHEA-COMP:11605"/>
        <dbReference type="ChEBI" id="CHEBI:15377"/>
        <dbReference type="ChEBI" id="CHEBI:30013"/>
        <dbReference type="ChEBI" id="CHEBI:43474"/>
        <dbReference type="ChEBI" id="CHEBI:61977"/>
        <dbReference type="EC" id="3.1.3.16"/>
    </reaction>
</comment>
<dbReference type="Gene3D" id="3.80.10.10">
    <property type="entry name" value="Ribonuclease Inhibitor"/>
    <property type="match status" value="1"/>
</dbReference>
<dbReference type="SMART" id="SM00156">
    <property type="entry name" value="PP2Ac"/>
    <property type="match status" value="1"/>
</dbReference>
<evidence type="ECO:0000256" key="2">
    <source>
        <dbReference type="ARBA" id="ARBA00022801"/>
    </source>
</evidence>
<organism evidence="6 7">
    <name type="scientific">Brassica campestris</name>
    <name type="common">Field mustard</name>
    <dbReference type="NCBI Taxonomy" id="3711"/>
    <lineage>
        <taxon>Eukaryota</taxon>
        <taxon>Viridiplantae</taxon>
        <taxon>Streptophyta</taxon>
        <taxon>Embryophyta</taxon>
        <taxon>Tracheophyta</taxon>
        <taxon>Spermatophyta</taxon>
        <taxon>Magnoliopsida</taxon>
        <taxon>eudicotyledons</taxon>
        <taxon>Gunneridae</taxon>
        <taxon>Pentapetalae</taxon>
        <taxon>rosids</taxon>
        <taxon>malvids</taxon>
        <taxon>Brassicales</taxon>
        <taxon>Brassicaceae</taxon>
        <taxon>Brassiceae</taxon>
        <taxon>Brassica</taxon>
    </lineage>
</organism>
<gene>
    <name evidence="6" type="ORF">BRAPAZ1V2_A09P63680.2</name>
</gene>
<name>A0A8D9CYS5_BRACM</name>
<dbReference type="SUPFAM" id="SSF52058">
    <property type="entry name" value="L domain-like"/>
    <property type="match status" value="1"/>
</dbReference>
<dbReference type="PANTHER" id="PTHR45619">
    <property type="entry name" value="SERINE/THREONINE-PROTEIN PHOSPHATASE PP2A-RELATED"/>
    <property type="match status" value="1"/>
</dbReference>
<dbReference type="InterPro" id="IPR047129">
    <property type="entry name" value="PPA2-like"/>
</dbReference>
<dbReference type="Gramene" id="A09p63680.2_BraZ1">
    <property type="protein sequence ID" value="A09p63680.2_BraZ1.CDS"/>
    <property type="gene ID" value="A09g63680.2_BraZ1"/>
</dbReference>
<evidence type="ECO:0000313" key="6">
    <source>
        <dbReference type="EMBL" id="CAG7865901.1"/>
    </source>
</evidence>
<dbReference type="SMART" id="SM00579">
    <property type="entry name" value="FBD"/>
    <property type="match status" value="1"/>
</dbReference>
<keyword evidence="1" id="KW-0479">Metal-binding</keyword>
<dbReference type="InterPro" id="IPR032675">
    <property type="entry name" value="LRR_dom_sf"/>
</dbReference>
<dbReference type="Pfam" id="PF00149">
    <property type="entry name" value="Metallophos"/>
    <property type="match status" value="1"/>
</dbReference>
<dbReference type="InterPro" id="IPR004843">
    <property type="entry name" value="Calcineurin-like_PHP"/>
</dbReference>
<dbReference type="PROSITE" id="PS00125">
    <property type="entry name" value="SER_THR_PHOSPHATASE"/>
    <property type="match status" value="1"/>
</dbReference>
<accession>A0A8D9CYS5</accession>